<dbReference type="Gene3D" id="3.30.1370.120">
    <property type="match status" value="1"/>
</dbReference>
<dbReference type="OrthoDB" id="9775455at2"/>
<keyword evidence="4" id="KW-0802">TPR repeat</keyword>
<accession>A0A426V6G6</accession>
<feature type="region of interest" description="Disordered" evidence="7">
    <location>
        <begin position="583"/>
        <end position="626"/>
    </location>
</feature>
<dbReference type="GO" id="GO:0030246">
    <property type="term" value="F:carbohydrate binding"/>
    <property type="evidence" value="ECO:0007669"/>
    <property type="project" value="InterPro"/>
</dbReference>
<feature type="domain" description="Type II/III secretion system secretin-like" evidence="8">
    <location>
        <begin position="382"/>
        <end position="544"/>
    </location>
</feature>
<keyword evidence="6" id="KW-0813">Transport</keyword>
<dbReference type="SUPFAM" id="SSF49384">
    <property type="entry name" value="Carbohydrate-binding domain"/>
    <property type="match status" value="1"/>
</dbReference>
<dbReference type="InterPro" id="IPR008965">
    <property type="entry name" value="CBM2/CBM3_carb-bd_dom_sf"/>
</dbReference>
<dbReference type="Pfam" id="PF00263">
    <property type="entry name" value="Secretin"/>
    <property type="match status" value="1"/>
</dbReference>
<evidence type="ECO:0000313" key="11">
    <source>
        <dbReference type="EMBL" id="RRS02421.1"/>
    </source>
</evidence>
<dbReference type="GO" id="GO:0000272">
    <property type="term" value="P:polysaccharide catabolic process"/>
    <property type="evidence" value="ECO:0007669"/>
    <property type="project" value="InterPro"/>
</dbReference>
<sequence>MLLGCSAMPESYTQGRALLAKGQSAQAVEKLDEALRLRPNSGEVRMAYRQARAQYQLDLLAQAARALKQGEWDEAERQYGLALAQDPSDGRALSGLRQVDAARRLDKLLKEAEAAVAAQDVPMARGRLRSVLMEQPDHAGAQRLLRQLDAGQKAAFASADALLAVAYRKPVSIEFKDTPLKTIFEVLSRTSGLNFLLDKDVKTDQKTSIFLKESTIEAAVNLTLLTNQLEQRVLDANTVLIYPSTQAKQKDYQPLTVKTFYLAHAEAKAVSNTIKTILKSRDVIVDDKLNMVIMRDTPEAVRMAEKLVALHDVPDAEVMLEVEILEVKRSRLLDLGVRWPDQATLTPLPSASGGPLTVADLHGLNASRIGVGVGGITLNAKKQDTDASILANPRIRTRNREKAKILIGEKVPNITTTATSTGFVSDSVNYVEVGLKLDVEPVIYLDQEVAIKIALEVSSIVGQVQTKSGSLAYQIGTRVAQTVLRLRDGENQVLAGLINDEDRRSAYKVPGLGEVPVLGRLFGSQADDTTKTEIVLSITPRIIRGIQRPPADTLEFESGTESNLGNRVLSGLVSGGGIGAAAAGAAGSVGTPAAGPAPAKDAPAQSEASAAGSLSWDGPPQARPGQTLSVTLQVDTAEPLRTVPLSFGFDPTLLQLQQITEGGFMKQDGGQSTQSSRIDPKGRAYVSLAREGMPAKGRGELVTLSFKVLATAQVDASVDLISATPQGDAGMPVSLNVPPPFKVNLKP</sequence>
<evidence type="ECO:0000256" key="1">
    <source>
        <dbReference type="ARBA" id="ARBA00004370"/>
    </source>
</evidence>
<evidence type="ECO:0000256" key="2">
    <source>
        <dbReference type="ARBA" id="ARBA00022729"/>
    </source>
</evidence>
<dbReference type="PROSITE" id="PS50005">
    <property type="entry name" value="TPR"/>
    <property type="match status" value="1"/>
</dbReference>
<dbReference type="PRINTS" id="PR00811">
    <property type="entry name" value="BCTERIALGSPD"/>
</dbReference>
<comment type="caution">
    <text evidence="11">The sequence shown here is derived from an EMBL/GenBank/DDBJ whole genome shotgun (WGS) entry which is preliminary data.</text>
</comment>
<keyword evidence="12" id="KW-1185">Reference proteome</keyword>
<gene>
    <name evidence="11" type="ORF">EIP75_20895</name>
</gene>
<dbReference type="Proteomes" id="UP000269265">
    <property type="component" value="Unassembled WGS sequence"/>
</dbReference>
<dbReference type="Gene3D" id="3.55.50.30">
    <property type="match status" value="1"/>
</dbReference>
<evidence type="ECO:0000256" key="3">
    <source>
        <dbReference type="ARBA" id="ARBA00023136"/>
    </source>
</evidence>
<reference evidence="11 12" key="1">
    <citation type="submission" date="2018-12" db="EMBL/GenBank/DDBJ databases">
        <title>The whole draft genome of Aquabacterium sp. SJQ9.</title>
        <authorList>
            <person name="Sun L."/>
            <person name="Gao X."/>
            <person name="Chen W."/>
            <person name="Huang K."/>
        </authorList>
    </citation>
    <scope>NUCLEOTIDE SEQUENCE [LARGE SCALE GENOMIC DNA]</scope>
    <source>
        <strain evidence="11 12">SJQ9</strain>
    </source>
</reference>
<dbReference type="InterPro" id="IPR002102">
    <property type="entry name" value="Cohesin_dom"/>
</dbReference>
<feature type="repeat" description="TPR" evidence="4">
    <location>
        <begin position="8"/>
        <end position="41"/>
    </location>
</feature>
<dbReference type="InterPro" id="IPR004846">
    <property type="entry name" value="T2SS/T3SS_dom"/>
</dbReference>
<evidence type="ECO:0000259" key="8">
    <source>
        <dbReference type="Pfam" id="PF00263"/>
    </source>
</evidence>
<comment type="subcellular location">
    <subcellularLocation>
        <location evidence="6">Cell outer membrane</location>
    </subcellularLocation>
    <subcellularLocation>
        <location evidence="1">Membrane</location>
    </subcellularLocation>
</comment>
<evidence type="ECO:0000256" key="6">
    <source>
        <dbReference type="RuleBase" id="RU004004"/>
    </source>
</evidence>
<feature type="domain" description="Cohesin" evidence="9">
    <location>
        <begin position="621"/>
        <end position="717"/>
    </location>
</feature>
<organism evidence="11 12">
    <name type="scientific">Aquabacterium soli</name>
    <dbReference type="NCBI Taxonomy" id="2493092"/>
    <lineage>
        <taxon>Bacteria</taxon>
        <taxon>Pseudomonadati</taxon>
        <taxon>Pseudomonadota</taxon>
        <taxon>Betaproteobacteria</taxon>
        <taxon>Burkholderiales</taxon>
        <taxon>Aquabacterium</taxon>
    </lineage>
</organism>
<dbReference type="Gene3D" id="2.60.40.680">
    <property type="match status" value="1"/>
</dbReference>
<dbReference type="Gene3D" id="1.25.40.10">
    <property type="entry name" value="Tetratricopeptide repeat domain"/>
    <property type="match status" value="1"/>
</dbReference>
<dbReference type="InterPro" id="IPR019734">
    <property type="entry name" value="TPR_rpt"/>
</dbReference>
<feature type="compositionally biased region" description="Low complexity" evidence="7">
    <location>
        <begin position="583"/>
        <end position="604"/>
    </location>
</feature>
<dbReference type="InterPro" id="IPR001775">
    <property type="entry name" value="GspD/PilQ"/>
</dbReference>
<dbReference type="InterPro" id="IPR038591">
    <property type="entry name" value="NolW-like_sf"/>
</dbReference>
<feature type="domain" description="NolW-like" evidence="10">
    <location>
        <begin position="257"/>
        <end position="316"/>
    </location>
</feature>
<dbReference type="GO" id="GO:0009279">
    <property type="term" value="C:cell outer membrane"/>
    <property type="evidence" value="ECO:0007669"/>
    <property type="project" value="UniProtKB-SubCell"/>
</dbReference>
<dbReference type="GO" id="GO:0015627">
    <property type="term" value="C:type II protein secretion system complex"/>
    <property type="evidence" value="ECO:0007669"/>
    <property type="project" value="TreeGrafter"/>
</dbReference>
<proteinExistence type="inferred from homology"/>
<dbReference type="CDD" id="cd08547">
    <property type="entry name" value="Type_II_cohesin"/>
    <property type="match status" value="1"/>
</dbReference>
<evidence type="ECO:0000256" key="4">
    <source>
        <dbReference type="PROSITE-ProRule" id="PRU00339"/>
    </source>
</evidence>
<dbReference type="EMBL" id="RSED01000023">
    <property type="protein sequence ID" value="RRS02421.1"/>
    <property type="molecule type" value="Genomic_DNA"/>
</dbReference>
<dbReference type="SUPFAM" id="SSF48452">
    <property type="entry name" value="TPR-like"/>
    <property type="match status" value="1"/>
</dbReference>
<dbReference type="InterPro" id="IPR050810">
    <property type="entry name" value="Bact_Secretion_Sys_Channel"/>
</dbReference>
<evidence type="ECO:0000259" key="9">
    <source>
        <dbReference type="Pfam" id="PF00963"/>
    </source>
</evidence>
<dbReference type="PANTHER" id="PTHR30332:SF17">
    <property type="entry name" value="TYPE IV PILIATION SYSTEM PROTEIN DR_0774-RELATED"/>
    <property type="match status" value="1"/>
</dbReference>
<name>A0A426V6G6_9BURK</name>
<dbReference type="InterPro" id="IPR005644">
    <property type="entry name" value="NolW-like"/>
</dbReference>
<protein>
    <submittedName>
        <fullName evidence="11">General secretion pathway protein GspD</fullName>
    </submittedName>
</protein>
<dbReference type="Pfam" id="PF03958">
    <property type="entry name" value="Secretin_N"/>
    <property type="match status" value="1"/>
</dbReference>
<keyword evidence="2" id="KW-0732">Signal</keyword>
<dbReference type="PANTHER" id="PTHR30332">
    <property type="entry name" value="PROBABLE GENERAL SECRETION PATHWAY PROTEIN D"/>
    <property type="match status" value="1"/>
</dbReference>
<dbReference type="InterPro" id="IPR011990">
    <property type="entry name" value="TPR-like_helical_dom_sf"/>
</dbReference>
<dbReference type="AlphaFoldDB" id="A0A426V6G6"/>
<evidence type="ECO:0000256" key="7">
    <source>
        <dbReference type="SAM" id="MobiDB-lite"/>
    </source>
</evidence>
<evidence type="ECO:0000259" key="10">
    <source>
        <dbReference type="Pfam" id="PF03958"/>
    </source>
</evidence>
<evidence type="ECO:0000313" key="12">
    <source>
        <dbReference type="Proteomes" id="UP000269265"/>
    </source>
</evidence>
<evidence type="ECO:0000256" key="5">
    <source>
        <dbReference type="RuleBase" id="RU004003"/>
    </source>
</evidence>
<comment type="similarity">
    <text evidence="5">Belongs to the bacterial secretin family.</text>
</comment>
<dbReference type="Pfam" id="PF00963">
    <property type="entry name" value="Cohesin"/>
    <property type="match status" value="1"/>
</dbReference>
<keyword evidence="3" id="KW-0472">Membrane</keyword>
<dbReference type="GO" id="GO:0009306">
    <property type="term" value="P:protein secretion"/>
    <property type="evidence" value="ECO:0007669"/>
    <property type="project" value="InterPro"/>
</dbReference>